<dbReference type="OMA" id="ARINAMG"/>
<keyword evidence="3 6" id="KW-0812">Transmembrane</keyword>
<dbReference type="Pfam" id="PF08016">
    <property type="entry name" value="PKD_channel"/>
    <property type="match status" value="2"/>
</dbReference>
<name>A0A0G4EJ17_VITBC</name>
<keyword evidence="5 6" id="KW-0472">Membrane</keyword>
<evidence type="ECO:0000259" key="8">
    <source>
        <dbReference type="Pfam" id="PF20519"/>
    </source>
</evidence>
<evidence type="ECO:0000259" key="7">
    <source>
        <dbReference type="Pfam" id="PF08016"/>
    </source>
</evidence>
<evidence type="ECO:0000256" key="3">
    <source>
        <dbReference type="ARBA" id="ARBA00022692"/>
    </source>
</evidence>
<sequence>MSSNAIIGEAVTYLIFAVTFAAVNIMLLDIDQSADVYQAVTQPLLNAGCRGEASDTCPPAFVNVTNPRQIYAWIKGVLFPGMFDEMPILGDFDDFCHPTYPCDLGEGDCDDVDNAADCRGALRCGQPMWPHDKRRIRTSPACTNNSVPLTTQVLSYLPHNAIGFYSALADLTQQASNSSAGGLSQTYDVHSTKARLEAEYYFALARGPIWTANKGWNPEIFLPYPDHLDGNRILSQVYLGQAFNYSENCGFQEVCLLPLGLTMQPPHGEGKTYNQLVEKPWFYARRFMLVGAFNRIIKLRLTLKKRLKKSKAQSNPSWSFGDYFPRVWPARASSHYTAEGSNAGEHKDGLTRADGRKRSYVTRKSYLRKGGYVEFFDPRDTVHSADMWLDKLEQLRAEGWFEADMASMVVDLMLYNGNVDKFIQVAFLFENSLAGILKNWIKARPFSTALYDLRKLKNAVRLILEGVVLILFGYFSVQELRFFANVGPADYFKDPMKLLDCVSLGLCFSAILFYISLVFNYTFSHFEFKPQVQAVGTEPDGYVSDLIYSNLEELAVIAASVNRVVAINICCLFVRSLTFLESVSPTWGILITTIGRGGPNLLAFIFLFFVVFFGFSLAGYFIFGANYGGMSTVPNSVMRCFIMLSGHPKFDKLQQADPQWSTPFFYVFYIGFLLVLSNLFISIVLSAYKREVARINAMGHLEDPISQLVGFIEEAFIKRFSALKKLQMVKYMGKGLGVRRISPDRVKELMRLKEEANRPCSSECWGIVVFFAIFIVFIYMQSRTMTVYHIKRLSELAIEESRWQMTLKGSTADWETSFQRVSKMNQVEEFMREVIQERLFTHFDHETRYLGFTNQMGGPWQSAVGVHSLVRMTIQLACYRKNDIRRYKYGYYFLRTTPNEYCPSEPCSRNNEDPCRNYYGERYKRSQYKGRFKAPISRDTYYYSPNKNTYLRVGGYPLALGVDKGDVERNIFEIVKDGVFTPDVVSLVFDWVTYSGNLDVFGYSKAEFSLSSTGQIKKSFSVRTFPLNFYHGGHWYVHSRRAILALQVLYVLFVAYYISNLLRDLYRQKLLSSAKGRRTIGAIIDFYSNDAWNISDSISLVLSVLTIVYWLLYICPHPRVGTKPFPWRYEIPSIDRLRRQRAYLAQGLDSLYRPPFSVNATLGVDNFDDIFYPLDEFSVSSSTYDVFTKIAGVNTFFVSIRVLKYMQHLPTIGVMARTLGESAAQIINFTFLIVLLLVGFPVMFHVEYGTQFAQFRNVPQAMITLFRYMIGSFDVSAMYENDPIFTAVLFVLFMLLFFFILVNMYLAIMITKWRMIVAQQQGGHQTKDQKIRPSAWARYRTLSRSAAALREAMKDKGKRPTFVSIWTKARNARMREGIINALKASADETKSHAVPESDALVAIEGHPGGKEATAAAGGDEGYETVIETMSDGTTRLVKRQSAISQFSAKVRAITQASNTAIIQSVTQRLFNDPSGLSKQLIEQLDVSKGPDASLHLDALVMVLGSHRGRLVFRQLFPSMFELMLRRQDPLKARMSIRTAATPHLRRQFKAAKDEVIQAERILDKLELTAKMESLNHQLRYYESRLDNAKLYNWVYMEYITELERRIAKVKDETEAIRTKTKILVDIARPLIDGDMLGDRMSSRCSSALLAVPE</sequence>
<dbReference type="PANTHER" id="PTHR10877:SF183">
    <property type="entry name" value="AT14535P-RELATED"/>
    <property type="match status" value="1"/>
</dbReference>
<dbReference type="Pfam" id="PF20519">
    <property type="entry name" value="Polycystin_dom"/>
    <property type="match status" value="1"/>
</dbReference>
<feature type="transmembrane region" description="Helical" evidence="6">
    <location>
        <begin position="497"/>
        <end position="519"/>
    </location>
</feature>
<evidence type="ECO:0000256" key="5">
    <source>
        <dbReference type="ARBA" id="ARBA00023136"/>
    </source>
</evidence>
<feature type="domain" description="Polycystin cation channel PKD1/PKD2" evidence="7">
    <location>
        <begin position="462"/>
        <end position="689"/>
    </location>
</feature>
<dbReference type="Gene3D" id="1.10.287.70">
    <property type="match status" value="2"/>
</dbReference>
<dbReference type="InterPro" id="IPR046791">
    <property type="entry name" value="Polycystin_dom"/>
</dbReference>
<protein>
    <recommendedName>
        <fullName evidence="11">Polycystin cation channel PKD1/PKD2 domain-containing protein</fullName>
    </recommendedName>
</protein>
<dbReference type="InterPro" id="IPR013122">
    <property type="entry name" value="PKD1_2_channel"/>
</dbReference>
<gene>
    <name evidence="9" type="ORF">Vbra_7676</name>
</gene>
<keyword evidence="10" id="KW-1185">Reference proteome</keyword>
<evidence type="ECO:0000313" key="9">
    <source>
        <dbReference type="EMBL" id="CEL96696.1"/>
    </source>
</evidence>
<dbReference type="PhylomeDB" id="A0A0G4EJ17"/>
<dbReference type="GO" id="GO:0016020">
    <property type="term" value="C:membrane"/>
    <property type="evidence" value="ECO:0007669"/>
    <property type="project" value="UniProtKB-SubCell"/>
</dbReference>
<feature type="transmembrane region" description="Helical" evidence="6">
    <location>
        <begin position="1284"/>
        <end position="1306"/>
    </location>
</feature>
<dbReference type="EMBL" id="CDMY01000243">
    <property type="protein sequence ID" value="CEL96696.1"/>
    <property type="molecule type" value="Genomic_DNA"/>
</dbReference>
<evidence type="ECO:0000256" key="1">
    <source>
        <dbReference type="ARBA" id="ARBA00004141"/>
    </source>
</evidence>
<evidence type="ECO:0000313" key="10">
    <source>
        <dbReference type="Proteomes" id="UP000041254"/>
    </source>
</evidence>
<organism evidence="9 10">
    <name type="scientific">Vitrella brassicaformis (strain CCMP3155)</name>
    <dbReference type="NCBI Taxonomy" id="1169540"/>
    <lineage>
        <taxon>Eukaryota</taxon>
        <taxon>Sar</taxon>
        <taxon>Alveolata</taxon>
        <taxon>Colpodellida</taxon>
        <taxon>Vitrellaceae</taxon>
        <taxon>Vitrella</taxon>
    </lineage>
</organism>
<feature type="transmembrane region" description="Helical" evidence="6">
    <location>
        <begin position="666"/>
        <end position="688"/>
    </location>
</feature>
<evidence type="ECO:0008006" key="11">
    <source>
        <dbReference type="Google" id="ProtNLM"/>
    </source>
</evidence>
<feature type="transmembrane region" description="Helical" evidence="6">
    <location>
        <begin position="1226"/>
        <end position="1246"/>
    </location>
</feature>
<dbReference type="InterPro" id="IPR051223">
    <property type="entry name" value="Polycystin"/>
</dbReference>
<feature type="transmembrane region" description="Helical" evidence="6">
    <location>
        <begin position="601"/>
        <end position="623"/>
    </location>
</feature>
<keyword evidence="4 6" id="KW-1133">Transmembrane helix</keyword>
<dbReference type="InParanoid" id="A0A0G4EJ17"/>
<comment type="subcellular location">
    <subcellularLocation>
        <location evidence="1">Membrane</location>
        <topology evidence="1">Multi-pass membrane protein</topology>
    </subcellularLocation>
</comment>
<dbReference type="PANTHER" id="PTHR10877">
    <property type="entry name" value="POLYCYSTIN FAMILY MEMBER"/>
    <property type="match status" value="1"/>
</dbReference>
<feature type="transmembrane region" description="Helical" evidence="6">
    <location>
        <begin position="1097"/>
        <end position="1115"/>
    </location>
</feature>
<accession>A0A0G4EJ17</accession>
<reference evidence="9 10" key="1">
    <citation type="submission" date="2014-11" db="EMBL/GenBank/DDBJ databases">
        <authorList>
            <person name="Zhu J."/>
            <person name="Qi W."/>
            <person name="Song R."/>
        </authorList>
    </citation>
    <scope>NUCLEOTIDE SEQUENCE [LARGE SCALE GENOMIC DNA]</scope>
</reference>
<feature type="transmembrane region" description="Helical" evidence="6">
    <location>
        <begin position="760"/>
        <end position="780"/>
    </location>
</feature>
<feature type="transmembrane region" description="Helical" evidence="6">
    <location>
        <begin position="459"/>
        <end position="477"/>
    </location>
</feature>
<feature type="transmembrane region" description="Helical" evidence="6">
    <location>
        <begin position="6"/>
        <end position="28"/>
    </location>
</feature>
<dbReference type="STRING" id="1169540.A0A0G4EJ17"/>
<comment type="similarity">
    <text evidence="2">Belongs to the polycystin family.</text>
</comment>
<evidence type="ECO:0000256" key="6">
    <source>
        <dbReference type="SAM" id="Phobius"/>
    </source>
</evidence>
<feature type="domain" description="Polycystin" evidence="8">
    <location>
        <begin position="359"/>
        <end position="446"/>
    </location>
</feature>
<feature type="transmembrane region" description="Helical" evidence="6">
    <location>
        <begin position="1042"/>
        <end position="1059"/>
    </location>
</feature>
<dbReference type="VEuPathDB" id="CryptoDB:Vbra_7676"/>
<dbReference type="OrthoDB" id="422888at2759"/>
<feature type="domain" description="Polycystin cation channel PKD1/PKD2" evidence="7">
    <location>
        <begin position="1177"/>
        <end position="1312"/>
    </location>
</feature>
<evidence type="ECO:0000256" key="2">
    <source>
        <dbReference type="ARBA" id="ARBA00007200"/>
    </source>
</evidence>
<proteinExistence type="inferred from homology"/>
<evidence type="ECO:0000256" key="4">
    <source>
        <dbReference type="ARBA" id="ARBA00022989"/>
    </source>
</evidence>
<dbReference type="Proteomes" id="UP000041254">
    <property type="component" value="Unassembled WGS sequence"/>
</dbReference>